<evidence type="ECO:0000313" key="6">
    <source>
        <dbReference type="Proteomes" id="UP000823616"/>
    </source>
</evidence>
<dbReference type="Proteomes" id="UP000823616">
    <property type="component" value="Unassembled WGS sequence"/>
</dbReference>
<comment type="caution">
    <text evidence="5">The sequence shown here is derived from an EMBL/GenBank/DDBJ whole genome shotgun (WGS) entry which is preliminary data.</text>
</comment>
<keyword evidence="2" id="KW-0238">DNA-binding</keyword>
<dbReference type="GO" id="GO:0003677">
    <property type="term" value="F:DNA binding"/>
    <property type="evidence" value="ECO:0007669"/>
    <property type="project" value="UniProtKB-KW"/>
</dbReference>
<keyword evidence="1" id="KW-0805">Transcription regulation</keyword>
<dbReference type="PANTHER" id="PTHR43132">
    <property type="entry name" value="ARSENICAL RESISTANCE OPERON REPRESSOR ARSR-RELATED"/>
    <property type="match status" value="1"/>
</dbReference>
<dbReference type="AlphaFoldDB" id="A0A9D9HGE2"/>
<dbReference type="InterPro" id="IPR036388">
    <property type="entry name" value="WH-like_DNA-bd_sf"/>
</dbReference>
<dbReference type="PRINTS" id="PR00778">
    <property type="entry name" value="HTHARSR"/>
</dbReference>
<dbReference type="Gene3D" id="1.10.10.10">
    <property type="entry name" value="Winged helix-like DNA-binding domain superfamily/Winged helix DNA-binding domain"/>
    <property type="match status" value="1"/>
</dbReference>
<dbReference type="EMBL" id="JADIMS010000036">
    <property type="protein sequence ID" value="MBO8449879.1"/>
    <property type="molecule type" value="Genomic_DNA"/>
</dbReference>
<dbReference type="InterPro" id="IPR001845">
    <property type="entry name" value="HTH_ArsR_DNA-bd_dom"/>
</dbReference>
<dbReference type="InterPro" id="IPR036390">
    <property type="entry name" value="WH_DNA-bd_sf"/>
</dbReference>
<evidence type="ECO:0000313" key="5">
    <source>
        <dbReference type="EMBL" id="MBO8449879.1"/>
    </source>
</evidence>
<dbReference type="PANTHER" id="PTHR43132:SF6">
    <property type="entry name" value="HTH-TYPE TRANSCRIPTIONAL REPRESSOR CZRA"/>
    <property type="match status" value="1"/>
</dbReference>
<feature type="domain" description="HTH arsR-type" evidence="4">
    <location>
        <begin position="12"/>
        <end position="113"/>
    </location>
</feature>
<dbReference type="GO" id="GO:0003700">
    <property type="term" value="F:DNA-binding transcription factor activity"/>
    <property type="evidence" value="ECO:0007669"/>
    <property type="project" value="InterPro"/>
</dbReference>
<dbReference type="SUPFAM" id="SSF46785">
    <property type="entry name" value="Winged helix' DNA-binding domain"/>
    <property type="match status" value="1"/>
</dbReference>
<name>A0A9D9HGE2_9SPIR</name>
<gene>
    <name evidence="5" type="ORF">IAA96_02110</name>
</gene>
<dbReference type="SMART" id="SM00418">
    <property type="entry name" value="HTH_ARSR"/>
    <property type="match status" value="1"/>
</dbReference>
<dbReference type="InterPro" id="IPR051011">
    <property type="entry name" value="Metal_resp_trans_reg"/>
</dbReference>
<evidence type="ECO:0000256" key="3">
    <source>
        <dbReference type="ARBA" id="ARBA00023163"/>
    </source>
</evidence>
<sequence length="125" mass="13980">MDQYNIEKDLRTVRAQFKACRQALFVMGDPVRQDILILLSEKLDGGMNVTEITAKLSLSRPAVSHHLKVLKDGGFLKAEKTGTQIFYSIEMDEPFSRIQKLVENLGKIAKEIKTRRSGSGKKASG</sequence>
<reference evidence="5" key="1">
    <citation type="submission" date="2020-10" db="EMBL/GenBank/DDBJ databases">
        <authorList>
            <person name="Gilroy R."/>
        </authorList>
    </citation>
    <scope>NUCLEOTIDE SEQUENCE</scope>
    <source>
        <strain evidence="5">B3-4054</strain>
    </source>
</reference>
<reference evidence="5" key="2">
    <citation type="journal article" date="2021" name="PeerJ">
        <title>Extensive microbial diversity within the chicken gut microbiome revealed by metagenomics and culture.</title>
        <authorList>
            <person name="Gilroy R."/>
            <person name="Ravi A."/>
            <person name="Getino M."/>
            <person name="Pursley I."/>
            <person name="Horton D.L."/>
            <person name="Alikhan N.F."/>
            <person name="Baker D."/>
            <person name="Gharbi K."/>
            <person name="Hall N."/>
            <person name="Watson M."/>
            <person name="Adriaenssens E.M."/>
            <person name="Foster-Nyarko E."/>
            <person name="Jarju S."/>
            <person name="Secka A."/>
            <person name="Antonio M."/>
            <person name="Oren A."/>
            <person name="Chaudhuri R.R."/>
            <person name="La Ragione R."/>
            <person name="Hildebrand F."/>
            <person name="Pallen M.J."/>
        </authorList>
    </citation>
    <scope>NUCLEOTIDE SEQUENCE</scope>
    <source>
        <strain evidence="5">B3-4054</strain>
    </source>
</reference>
<dbReference type="CDD" id="cd00090">
    <property type="entry name" value="HTH_ARSR"/>
    <property type="match status" value="1"/>
</dbReference>
<proteinExistence type="predicted"/>
<evidence type="ECO:0000256" key="1">
    <source>
        <dbReference type="ARBA" id="ARBA00023015"/>
    </source>
</evidence>
<keyword evidence="3" id="KW-0804">Transcription</keyword>
<protein>
    <submittedName>
        <fullName evidence="5">Winged helix-turn-helix transcriptional regulator</fullName>
    </submittedName>
</protein>
<accession>A0A9D9HGE2</accession>
<dbReference type="InterPro" id="IPR011991">
    <property type="entry name" value="ArsR-like_HTH"/>
</dbReference>
<dbReference type="Pfam" id="PF01022">
    <property type="entry name" value="HTH_5"/>
    <property type="match status" value="1"/>
</dbReference>
<evidence type="ECO:0000256" key="2">
    <source>
        <dbReference type="ARBA" id="ARBA00023125"/>
    </source>
</evidence>
<organism evidence="5 6">
    <name type="scientific">Candidatus Avitreponema avistercoris</name>
    <dbReference type="NCBI Taxonomy" id="2840705"/>
    <lineage>
        <taxon>Bacteria</taxon>
        <taxon>Pseudomonadati</taxon>
        <taxon>Spirochaetota</taxon>
        <taxon>Spirochaetia</taxon>
        <taxon>Spirochaetales</taxon>
        <taxon>Candidatus Avitreponema</taxon>
    </lineage>
</organism>
<evidence type="ECO:0000259" key="4">
    <source>
        <dbReference type="PROSITE" id="PS50987"/>
    </source>
</evidence>
<dbReference type="NCBIfam" id="NF033788">
    <property type="entry name" value="HTH_metalloreg"/>
    <property type="match status" value="1"/>
</dbReference>
<dbReference type="PROSITE" id="PS50987">
    <property type="entry name" value="HTH_ARSR_2"/>
    <property type="match status" value="1"/>
</dbReference>